<dbReference type="AlphaFoldDB" id="E0TFG6"/>
<gene>
    <name evidence="1" type="ordered locus">PB2503_10194</name>
</gene>
<reference evidence="1 2" key="2">
    <citation type="journal article" date="2011" name="J. Bacteriol.">
        <title>Complete genome sequence of strain HTCC2503T of Parvularcula bermudensis, the type species of the order "Parvularculales" in the class Alphaproteobacteria.</title>
        <authorList>
            <person name="Oh H.M."/>
            <person name="Kang I."/>
            <person name="Vergin K.L."/>
            <person name="Kang D."/>
            <person name="Rhee K.H."/>
            <person name="Giovannoni S.J."/>
            <person name="Cho J.C."/>
        </authorList>
    </citation>
    <scope>NUCLEOTIDE SEQUENCE [LARGE SCALE GENOMIC DNA]</scope>
    <source>
        <strain evidence="2">ATCC BAA-594 / HTCC2503 / KCTC 12087</strain>
    </source>
</reference>
<dbReference type="HOGENOM" id="CLU_3082770_0_0_5"/>
<name>E0TFG6_PARBH</name>
<dbReference type="RefSeq" id="WP_013301064.1">
    <property type="nucleotide sequence ID" value="NC_014414.1"/>
</dbReference>
<dbReference type="KEGG" id="pbr:PB2503_10194"/>
<sequence>MGAENATTRELYSRLGDTEQKRRMTADKVFRLLRRPDLVGETVMRGSPKRPA</sequence>
<dbReference type="Proteomes" id="UP000001302">
    <property type="component" value="Chromosome"/>
</dbReference>
<accession>E0TFG6</accession>
<organism evidence="1 2">
    <name type="scientific">Parvularcula bermudensis (strain ATCC BAA-594 / HTCC2503 / KCTC 12087)</name>
    <dbReference type="NCBI Taxonomy" id="314260"/>
    <lineage>
        <taxon>Bacteria</taxon>
        <taxon>Pseudomonadati</taxon>
        <taxon>Pseudomonadota</taxon>
        <taxon>Alphaproteobacteria</taxon>
        <taxon>Parvularculales</taxon>
        <taxon>Parvularculaceae</taxon>
        <taxon>Parvularcula</taxon>
    </lineage>
</organism>
<proteinExistence type="predicted"/>
<keyword evidence="2" id="KW-1185">Reference proteome</keyword>
<protein>
    <submittedName>
        <fullName evidence="1">Uncharacterized protein</fullName>
    </submittedName>
</protein>
<evidence type="ECO:0000313" key="1">
    <source>
        <dbReference type="EMBL" id="ADM10090.1"/>
    </source>
</evidence>
<dbReference type="EMBL" id="CP002156">
    <property type="protein sequence ID" value="ADM10090.1"/>
    <property type="molecule type" value="Genomic_DNA"/>
</dbReference>
<evidence type="ECO:0000313" key="2">
    <source>
        <dbReference type="Proteomes" id="UP000001302"/>
    </source>
</evidence>
<reference evidence="2" key="1">
    <citation type="submission" date="2010-08" db="EMBL/GenBank/DDBJ databases">
        <title>Genome sequence of Parvularcula bermudensis HTCC2503.</title>
        <authorList>
            <person name="Kang D.-M."/>
            <person name="Oh H.-M."/>
            <person name="Cho J.-C."/>
        </authorList>
    </citation>
    <scope>NUCLEOTIDE SEQUENCE [LARGE SCALE GENOMIC DNA]</scope>
    <source>
        <strain evidence="2">ATCC BAA-594 / HTCC2503 / KCTC 12087</strain>
    </source>
</reference>